<evidence type="ECO:0000313" key="2">
    <source>
        <dbReference type="EMBL" id="OGL39612.1"/>
    </source>
</evidence>
<sequence length="126" mass="14110">MKRLIIILISLSLVFFSFSYGSVFAQEKAGEITVEGKLICASMEPDHKHTLKDSSGKVWNVVEKKPYIIGCQITDVKITGNKGKGDDIIPKSFEVKQKDGSWKKYSYCETHKVMDTCTTASKAEKK</sequence>
<feature type="signal peptide" evidence="1">
    <location>
        <begin position="1"/>
        <end position="25"/>
    </location>
</feature>
<reference evidence="2 3" key="1">
    <citation type="journal article" date="2016" name="Nat. Commun.">
        <title>Thousands of microbial genomes shed light on interconnected biogeochemical processes in an aquifer system.</title>
        <authorList>
            <person name="Anantharaman K."/>
            <person name="Brown C.T."/>
            <person name="Hug L.A."/>
            <person name="Sharon I."/>
            <person name="Castelle C.J."/>
            <person name="Probst A.J."/>
            <person name="Thomas B.C."/>
            <person name="Singh A."/>
            <person name="Wilkins M.J."/>
            <person name="Karaoz U."/>
            <person name="Brodie E.L."/>
            <person name="Williams K.H."/>
            <person name="Hubbard S.S."/>
            <person name="Banfield J.F."/>
        </authorList>
    </citation>
    <scope>NUCLEOTIDE SEQUENCE [LARGE SCALE GENOMIC DNA]</scope>
</reference>
<gene>
    <name evidence="2" type="ORF">A2042_08295</name>
</gene>
<evidence type="ECO:0000256" key="1">
    <source>
        <dbReference type="SAM" id="SignalP"/>
    </source>
</evidence>
<proteinExistence type="predicted"/>
<dbReference type="EMBL" id="MGDB01000114">
    <property type="protein sequence ID" value="OGL39612.1"/>
    <property type="molecule type" value="Genomic_DNA"/>
</dbReference>
<protein>
    <submittedName>
        <fullName evidence="2">Uncharacterized protein</fullName>
    </submittedName>
</protein>
<name>A0A1F7RDI6_9BACT</name>
<keyword evidence="1" id="KW-0732">Signal</keyword>
<accession>A0A1F7RDI6</accession>
<dbReference type="AlphaFoldDB" id="A0A1F7RDI6"/>
<dbReference type="Proteomes" id="UP000178526">
    <property type="component" value="Unassembled WGS sequence"/>
</dbReference>
<organism evidence="2 3">
    <name type="scientific">Candidatus Schekmanbacteria bacterium GWA2_38_11</name>
    <dbReference type="NCBI Taxonomy" id="1817876"/>
    <lineage>
        <taxon>Bacteria</taxon>
        <taxon>Candidatus Schekmaniibacteriota</taxon>
    </lineage>
</organism>
<comment type="caution">
    <text evidence="2">The sequence shown here is derived from an EMBL/GenBank/DDBJ whole genome shotgun (WGS) entry which is preliminary data.</text>
</comment>
<evidence type="ECO:0000313" key="3">
    <source>
        <dbReference type="Proteomes" id="UP000178526"/>
    </source>
</evidence>
<feature type="chain" id="PRO_5009532182" evidence="1">
    <location>
        <begin position="26"/>
        <end position="126"/>
    </location>
</feature>